<evidence type="ECO:0000259" key="4">
    <source>
        <dbReference type="PROSITE" id="PS51078"/>
    </source>
</evidence>
<accession>A0A158D2K7</accession>
<proteinExistence type="predicted"/>
<dbReference type="InterPro" id="IPR005471">
    <property type="entry name" value="Tscrpt_reg_IclR_N"/>
</dbReference>
<organism evidence="5 6">
    <name type="scientific">Caballeronia ptereochthonis</name>
    <dbReference type="NCBI Taxonomy" id="1777144"/>
    <lineage>
        <taxon>Bacteria</taxon>
        <taxon>Pseudomonadati</taxon>
        <taxon>Pseudomonadota</taxon>
        <taxon>Betaproteobacteria</taxon>
        <taxon>Burkholderiales</taxon>
        <taxon>Burkholderiaceae</taxon>
        <taxon>Caballeronia</taxon>
    </lineage>
</organism>
<dbReference type="STRING" id="1777144.AWB83_04997"/>
<dbReference type="InterPro" id="IPR036388">
    <property type="entry name" value="WH-like_DNA-bd_sf"/>
</dbReference>
<keyword evidence="6" id="KW-1185">Reference proteome</keyword>
<dbReference type="RefSeq" id="WP_087048347.1">
    <property type="nucleotide sequence ID" value="NZ_FCOB02000026.1"/>
</dbReference>
<dbReference type="SUPFAM" id="SSF46785">
    <property type="entry name" value="Winged helix' DNA-binding domain"/>
    <property type="match status" value="1"/>
</dbReference>
<dbReference type="SUPFAM" id="SSF55781">
    <property type="entry name" value="GAF domain-like"/>
    <property type="match status" value="1"/>
</dbReference>
<dbReference type="OrthoDB" id="8524622at2"/>
<comment type="caution">
    <text evidence="5">The sequence shown here is derived from an EMBL/GenBank/DDBJ whole genome shotgun (WGS) entry which is preliminary data.</text>
</comment>
<dbReference type="InterPro" id="IPR036390">
    <property type="entry name" value="WH_DNA-bd_sf"/>
</dbReference>
<dbReference type="GO" id="GO:0003677">
    <property type="term" value="F:DNA binding"/>
    <property type="evidence" value="ECO:0007669"/>
    <property type="project" value="UniProtKB-KW"/>
</dbReference>
<sequence>MTMFEENADARPQRGINALDATGDLLRALVAAGRPLTLRDLAFAAGMAPAKAFAHLVSLVKVGLLARDEAGLFHAGSLSRELGLIALQRLSPIRDAEVEIVALAASTSMTVAAATLGPLGPTVIRLEESARPQHVSLRVGTVMSLVNTAIGRVYAAHLSGEMLASLMEQDGIRLAGAQPASVFEGDERHVGALNAACRARLDEIRTRGFDTALGAPVPGIHTLAAPVFDHTGSVCLVLALIGSAGGFDSAADGPLARALLAATRRLSWRFGFMETGGEAN</sequence>
<dbReference type="Gene3D" id="3.30.450.40">
    <property type="match status" value="1"/>
</dbReference>
<gene>
    <name evidence="5" type="ORF">AWB83_04997</name>
</gene>
<dbReference type="Gene3D" id="1.10.10.10">
    <property type="entry name" value="Winged helix-like DNA-binding domain superfamily/Winged helix DNA-binding domain"/>
    <property type="match status" value="1"/>
</dbReference>
<dbReference type="GO" id="GO:0003700">
    <property type="term" value="F:DNA-binding transcription factor activity"/>
    <property type="evidence" value="ECO:0007669"/>
    <property type="project" value="TreeGrafter"/>
</dbReference>
<dbReference type="InterPro" id="IPR014757">
    <property type="entry name" value="Tscrpt_reg_IclR_C"/>
</dbReference>
<dbReference type="Proteomes" id="UP000054978">
    <property type="component" value="Unassembled WGS sequence"/>
</dbReference>
<evidence type="ECO:0000256" key="1">
    <source>
        <dbReference type="ARBA" id="ARBA00023015"/>
    </source>
</evidence>
<dbReference type="SMART" id="SM00346">
    <property type="entry name" value="HTH_ICLR"/>
    <property type="match status" value="1"/>
</dbReference>
<dbReference type="Pfam" id="PF01614">
    <property type="entry name" value="IclR_C"/>
    <property type="match status" value="1"/>
</dbReference>
<keyword evidence="1" id="KW-0805">Transcription regulation</keyword>
<dbReference type="EMBL" id="FCOB02000026">
    <property type="protein sequence ID" value="SAK88904.1"/>
    <property type="molecule type" value="Genomic_DNA"/>
</dbReference>
<dbReference type="PROSITE" id="PS51078">
    <property type="entry name" value="ICLR_ED"/>
    <property type="match status" value="1"/>
</dbReference>
<dbReference type="PANTHER" id="PTHR30136:SF8">
    <property type="entry name" value="TRANSCRIPTIONAL REGULATORY PROTEIN"/>
    <property type="match status" value="1"/>
</dbReference>
<dbReference type="AlphaFoldDB" id="A0A158D2K7"/>
<evidence type="ECO:0000256" key="3">
    <source>
        <dbReference type="ARBA" id="ARBA00023163"/>
    </source>
</evidence>
<dbReference type="GO" id="GO:0045892">
    <property type="term" value="P:negative regulation of DNA-templated transcription"/>
    <property type="evidence" value="ECO:0007669"/>
    <property type="project" value="TreeGrafter"/>
</dbReference>
<keyword evidence="2" id="KW-0238">DNA-binding</keyword>
<dbReference type="InterPro" id="IPR050707">
    <property type="entry name" value="HTH_MetabolicPath_Reg"/>
</dbReference>
<feature type="domain" description="IclR-ED" evidence="4">
    <location>
        <begin position="78"/>
        <end position="272"/>
    </location>
</feature>
<protein>
    <submittedName>
        <fullName evidence="5">IclR family transcriptional regulator</fullName>
    </submittedName>
</protein>
<dbReference type="InterPro" id="IPR029016">
    <property type="entry name" value="GAF-like_dom_sf"/>
</dbReference>
<dbReference type="Pfam" id="PF09339">
    <property type="entry name" value="HTH_IclR"/>
    <property type="match status" value="1"/>
</dbReference>
<keyword evidence="3" id="KW-0804">Transcription</keyword>
<dbReference type="PANTHER" id="PTHR30136">
    <property type="entry name" value="HELIX-TURN-HELIX TRANSCRIPTIONAL REGULATOR, ICLR FAMILY"/>
    <property type="match status" value="1"/>
</dbReference>
<reference evidence="5" key="1">
    <citation type="submission" date="2016-01" db="EMBL/GenBank/DDBJ databases">
        <authorList>
            <person name="Peeters C."/>
        </authorList>
    </citation>
    <scope>NUCLEOTIDE SEQUENCE [LARGE SCALE GENOMIC DNA]</scope>
    <source>
        <strain evidence="5">LMG 29326</strain>
    </source>
</reference>
<evidence type="ECO:0000256" key="2">
    <source>
        <dbReference type="ARBA" id="ARBA00023125"/>
    </source>
</evidence>
<name>A0A158D2K7_9BURK</name>
<evidence type="ECO:0000313" key="5">
    <source>
        <dbReference type="EMBL" id="SAK88904.1"/>
    </source>
</evidence>
<evidence type="ECO:0000313" key="6">
    <source>
        <dbReference type="Proteomes" id="UP000054978"/>
    </source>
</evidence>